<keyword evidence="2" id="KW-1185">Reference proteome</keyword>
<dbReference type="PANTHER" id="PTHR13600">
    <property type="entry name" value="LEUCINE CARBOXYL METHYLTRANSFERASE"/>
    <property type="match status" value="1"/>
</dbReference>
<dbReference type="Gene3D" id="3.40.50.150">
    <property type="entry name" value="Vaccinia Virus protein VP39"/>
    <property type="match status" value="2"/>
</dbReference>
<dbReference type="GO" id="GO:0008168">
    <property type="term" value="F:methyltransferase activity"/>
    <property type="evidence" value="ECO:0007669"/>
    <property type="project" value="InterPro"/>
</dbReference>
<dbReference type="SUPFAM" id="SSF53335">
    <property type="entry name" value="S-adenosyl-L-methionine-dependent methyltransferases"/>
    <property type="match status" value="2"/>
</dbReference>
<dbReference type="InterPro" id="IPR016651">
    <property type="entry name" value="LCMT1"/>
</dbReference>
<reference evidence="3" key="1">
    <citation type="submission" date="2022-11" db="UniProtKB">
        <authorList>
            <consortium name="WormBaseParasite"/>
        </authorList>
    </citation>
    <scope>IDENTIFICATION</scope>
</reference>
<keyword evidence="1" id="KW-0949">S-adenosyl-L-methionine</keyword>
<protein>
    <submittedName>
        <fullName evidence="3">[Phosphatase 2A protein]-leucine-carboxy methyltransferase 1</fullName>
    </submittedName>
</protein>
<name>A0A915KJG5_ROMCU</name>
<evidence type="ECO:0000313" key="2">
    <source>
        <dbReference type="Proteomes" id="UP000887565"/>
    </source>
</evidence>
<evidence type="ECO:0000256" key="1">
    <source>
        <dbReference type="ARBA" id="ARBA00022691"/>
    </source>
</evidence>
<evidence type="ECO:0000313" key="3">
    <source>
        <dbReference type="WBParaSite" id="nRc.2.0.1.t38156-RA"/>
    </source>
</evidence>
<dbReference type="AlphaFoldDB" id="A0A915KJG5"/>
<dbReference type="WBParaSite" id="nRc.2.0.1.t38156-RA">
    <property type="protein sequence ID" value="nRc.2.0.1.t38156-RA"/>
    <property type="gene ID" value="nRc.2.0.1.g38156"/>
</dbReference>
<dbReference type="InterPro" id="IPR029063">
    <property type="entry name" value="SAM-dependent_MTases_sf"/>
</dbReference>
<accession>A0A915KJG5</accession>
<organism evidence="2 3">
    <name type="scientific">Romanomermis culicivorax</name>
    <name type="common">Nematode worm</name>
    <dbReference type="NCBI Taxonomy" id="13658"/>
    <lineage>
        <taxon>Eukaryota</taxon>
        <taxon>Metazoa</taxon>
        <taxon>Ecdysozoa</taxon>
        <taxon>Nematoda</taxon>
        <taxon>Enoplea</taxon>
        <taxon>Dorylaimia</taxon>
        <taxon>Mermithida</taxon>
        <taxon>Mermithoidea</taxon>
        <taxon>Mermithidae</taxon>
        <taxon>Romanomermis</taxon>
    </lineage>
</organism>
<proteinExistence type="predicted"/>
<sequence length="129" mass="15008">MTEIYDKYIDQKDRERIEKLQFFDEKELLTQLLGHYCVVIAVNQDDEICQSEHRNLSGPDYFLLGADVVRDLKELDDDGLKLIPDFRTDLPTLFLSECVLIYMSCKESSDLCSFLSGKFAKSCFVNYEL</sequence>
<dbReference type="Proteomes" id="UP000887565">
    <property type="component" value="Unplaced"/>
</dbReference>
<dbReference type="PANTHER" id="PTHR13600:SF21">
    <property type="entry name" value="LEUCINE CARBOXYL METHYLTRANSFERASE 1"/>
    <property type="match status" value="1"/>
</dbReference>